<dbReference type="PANTHER" id="PTHR19848:SF8">
    <property type="entry name" value="F-BOX AND WD REPEAT DOMAIN CONTAINING 7"/>
    <property type="match status" value="1"/>
</dbReference>
<proteinExistence type="predicted"/>
<protein>
    <recommendedName>
        <fullName evidence="3">WDR90 4th beta-propeller domain-containing protein</fullName>
    </recommendedName>
</protein>
<feature type="non-terminal residue" evidence="4">
    <location>
        <position position="1"/>
    </location>
</feature>
<gene>
    <name evidence="4" type="ORF">GDO86_018979</name>
</gene>
<comment type="caution">
    <text evidence="4">The sequence shown here is derived from an EMBL/GenBank/DDBJ whole genome shotgun (WGS) entry which is preliminary data.</text>
</comment>
<dbReference type="Proteomes" id="UP000812440">
    <property type="component" value="Unassembled WGS sequence"/>
</dbReference>
<dbReference type="InterPro" id="IPR015943">
    <property type="entry name" value="WD40/YVTN_repeat-like_dom_sf"/>
</dbReference>
<evidence type="ECO:0000259" key="3">
    <source>
        <dbReference type="Pfam" id="PF23342"/>
    </source>
</evidence>
<organism evidence="4 5">
    <name type="scientific">Hymenochirus boettgeri</name>
    <name type="common">Congo dwarf clawed frog</name>
    <dbReference type="NCBI Taxonomy" id="247094"/>
    <lineage>
        <taxon>Eukaryota</taxon>
        <taxon>Metazoa</taxon>
        <taxon>Chordata</taxon>
        <taxon>Craniata</taxon>
        <taxon>Vertebrata</taxon>
        <taxon>Euteleostomi</taxon>
        <taxon>Amphibia</taxon>
        <taxon>Batrachia</taxon>
        <taxon>Anura</taxon>
        <taxon>Pipoidea</taxon>
        <taxon>Pipidae</taxon>
        <taxon>Pipinae</taxon>
        <taxon>Hymenochirus</taxon>
    </lineage>
</organism>
<dbReference type="Gene3D" id="2.130.10.10">
    <property type="entry name" value="YVTN repeat-like/Quinoprotein amine dehydrogenase"/>
    <property type="match status" value="1"/>
</dbReference>
<feature type="domain" description="WDR90 4th beta-propeller" evidence="3">
    <location>
        <begin position="9"/>
        <end position="113"/>
    </location>
</feature>
<dbReference type="SMART" id="SM00320">
    <property type="entry name" value="WD40"/>
    <property type="match status" value="2"/>
</dbReference>
<dbReference type="AlphaFoldDB" id="A0A8T2ICT6"/>
<name>A0A8T2ICT6_9PIPI</name>
<dbReference type="Pfam" id="PF23342">
    <property type="entry name" value="WDR90_beta-prop_4th"/>
    <property type="match status" value="1"/>
</dbReference>
<evidence type="ECO:0000313" key="5">
    <source>
        <dbReference type="Proteomes" id="UP000812440"/>
    </source>
</evidence>
<evidence type="ECO:0000256" key="1">
    <source>
        <dbReference type="ARBA" id="ARBA00022574"/>
    </source>
</evidence>
<dbReference type="OrthoDB" id="6252103at2759"/>
<evidence type="ECO:0000256" key="2">
    <source>
        <dbReference type="ARBA" id="ARBA00022737"/>
    </source>
</evidence>
<dbReference type="InterPro" id="IPR036322">
    <property type="entry name" value="WD40_repeat_dom_sf"/>
</dbReference>
<dbReference type="EMBL" id="JAACNH010021843">
    <property type="protein sequence ID" value="KAG8428890.1"/>
    <property type="molecule type" value="Genomic_DNA"/>
</dbReference>
<dbReference type="PANTHER" id="PTHR19848">
    <property type="entry name" value="WD40 REPEAT PROTEIN"/>
    <property type="match status" value="1"/>
</dbReference>
<dbReference type="InterPro" id="IPR001680">
    <property type="entry name" value="WD40_rpt"/>
</dbReference>
<dbReference type="InterPro" id="IPR055440">
    <property type="entry name" value="Beta-prop_WDR90_4th"/>
</dbReference>
<keyword evidence="1" id="KW-0853">WD repeat</keyword>
<evidence type="ECO:0000313" key="4">
    <source>
        <dbReference type="EMBL" id="KAG8428890.1"/>
    </source>
</evidence>
<sequence length="114" mass="11998">MLIVTIPCTQSCLSLAWSPRTKSGTVGECQRIAAGYSDGTVRIFSVSNTEMEMKTHPHPCAVTSVAFSVSGEVLLTGGKDGLLAVSSPRTGMTIRVLSDHKGSPITTIQSTSKK</sequence>
<dbReference type="SUPFAM" id="SSF50978">
    <property type="entry name" value="WD40 repeat-like"/>
    <property type="match status" value="1"/>
</dbReference>
<reference evidence="4" key="1">
    <citation type="thesis" date="2020" institute="ProQuest LLC" country="789 East Eisenhower Parkway, Ann Arbor, MI, USA">
        <title>Comparative Genomics and Chromosome Evolution.</title>
        <authorList>
            <person name="Mudd A.B."/>
        </authorList>
    </citation>
    <scope>NUCLEOTIDE SEQUENCE</scope>
    <source>
        <strain evidence="4">Female2</strain>
        <tissue evidence="4">Blood</tissue>
    </source>
</reference>
<keyword evidence="2" id="KW-0677">Repeat</keyword>
<accession>A0A8T2ICT6</accession>
<keyword evidence="5" id="KW-1185">Reference proteome</keyword>